<dbReference type="Proteomes" id="UP000887578">
    <property type="component" value="Unplaced"/>
</dbReference>
<organism evidence="1 2">
    <name type="scientific">Panagrolaimus davidi</name>
    <dbReference type="NCBI Taxonomy" id="227884"/>
    <lineage>
        <taxon>Eukaryota</taxon>
        <taxon>Metazoa</taxon>
        <taxon>Ecdysozoa</taxon>
        <taxon>Nematoda</taxon>
        <taxon>Chromadorea</taxon>
        <taxon>Rhabditida</taxon>
        <taxon>Tylenchina</taxon>
        <taxon>Panagrolaimomorpha</taxon>
        <taxon>Panagrolaimoidea</taxon>
        <taxon>Panagrolaimidae</taxon>
        <taxon>Panagrolaimus</taxon>
    </lineage>
</organism>
<evidence type="ECO:0000313" key="1">
    <source>
        <dbReference type="Proteomes" id="UP000887578"/>
    </source>
</evidence>
<proteinExistence type="predicted"/>
<protein>
    <submittedName>
        <fullName evidence="2">Reverse transcriptase domain-containing protein</fullName>
    </submittedName>
</protein>
<name>A0A914QHJ3_9BILA</name>
<reference evidence="2" key="1">
    <citation type="submission" date="2022-11" db="UniProtKB">
        <authorList>
            <consortium name="WormBaseParasite"/>
        </authorList>
    </citation>
    <scope>IDENTIFICATION</scope>
</reference>
<dbReference type="AlphaFoldDB" id="A0A914QHJ3"/>
<keyword evidence="1" id="KW-1185">Reference proteome</keyword>
<sequence length="104" mass="11739">MKIKGYVMLLVERAVEEQAIKEVLKVLADSAKEKLPSRRMQSPSRQMININLNSSNEFQEVDEDRIVEPTVKRTRGPAAIYVSLEVVESLAEAKLKAKDKGLKL</sequence>
<evidence type="ECO:0000313" key="2">
    <source>
        <dbReference type="WBParaSite" id="PDA_v2.g29008.t1"/>
    </source>
</evidence>
<dbReference type="WBParaSite" id="PDA_v2.g29008.t1">
    <property type="protein sequence ID" value="PDA_v2.g29008.t1"/>
    <property type="gene ID" value="PDA_v2.g29008"/>
</dbReference>
<accession>A0A914QHJ3</accession>